<dbReference type="Pfam" id="PF07714">
    <property type="entry name" value="PK_Tyr_Ser-Thr"/>
    <property type="match status" value="1"/>
</dbReference>
<keyword evidence="4" id="KW-0418">Kinase</keyword>
<dbReference type="InterPro" id="IPR017441">
    <property type="entry name" value="Protein_kinase_ATP_BS"/>
</dbReference>
<dbReference type="InterPro" id="IPR046958">
    <property type="entry name" value="RBK1/2/STUNTED"/>
</dbReference>
<dbReference type="GO" id="GO:0004674">
    <property type="term" value="F:protein serine/threonine kinase activity"/>
    <property type="evidence" value="ECO:0007669"/>
    <property type="project" value="UniProtKB-KW"/>
</dbReference>
<comment type="similarity">
    <text evidence="7">Belongs to the protein kinase superfamily.</text>
</comment>
<evidence type="ECO:0000256" key="1">
    <source>
        <dbReference type="ARBA" id="ARBA00022527"/>
    </source>
</evidence>
<dbReference type="PROSITE" id="PS50011">
    <property type="entry name" value="PROTEIN_KINASE_DOM"/>
    <property type="match status" value="1"/>
</dbReference>
<dbReference type="PANTHER" id="PTHR47987:SF20">
    <property type="entry name" value="OS04G0654600 PROTEIN"/>
    <property type="match status" value="1"/>
</dbReference>
<dbReference type="InterPro" id="IPR011009">
    <property type="entry name" value="Kinase-like_dom_sf"/>
</dbReference>
<keyword evidence="3 6" id="KW-0547">Nucleotide-binding</keyword>
<keyword evidence="11" id="KW-1185">Reference proteome</keyword>
<evidence type="ECO:0000256" key="2">
    <source>
        <dbReference type="ARBA" id="ARBA00022679"/>
    </source>
</evidence>
<sequence>MRSLQLKKGALKWLLSIGRRERRGGDGDGSSPTAESDGVEQPTWRCFPYDEIFHATEGFHPGNLVGRGGYAEVYKGVLRDGRRVAVKRLAQVSTEERREKEFLTELGTVGHVRHPNVSSLLGCCVDRDLYLVFELSPIGSLSSLLHDEELPPVDWKLRQRIAVGTAKGLRYLHKGCRRRIIHRDVKASNILLTADYEPQISDFGLARWLPSEWTHRAVAPIEGTFGYLAPEYFMHGMVDEKTDVFAFGVLLLEIISGRKPVDGFHHSLLNWARPHLHSGAMKELVDPELGDDYDGDQLERMVFAASLCTRAAAAWRPSMDEVVEMLEGGEISREMWNKALEEGEEPFWDLDDLDDLDDMDEFDSSLSSPSSQTNS</sequence>
<feature type="compositionally biased region" description="Low complexity" evidence="8">
    <location>
        <begin position="364"/>
        <end position="375"/>
    </location>
</feature>
<dbReference type="GO" id="GO:0005524">
    <property type="term" value="F:ATP binding"/>
    <property type="evidence" value="ECO:0007669"/>
    <property type="project" value="UniProtKB-UniRule"/>
</dbReference>
<feature type="region of interest" description="Disordered" evidence="8">
    <location>
        <begin position="22"/>
        <end position="41"/>
    </location>
</feature>
<dbReference type="SUPFAM" id="SSF56112">
    <property type="entry name" value="Protein kinase-like (PK-like)"/>
    <property type="match status" value="1"/>
</dbReference>
<dbReference type="PROSITE" id="PS00108">
    <property type="entry name" value="PROTEIN_KINASE_ST"/>
    <property type="match status" value="1"/>
</dbReference>
<feature type="domain" description="Protein kinase" evidence="9">
    <location>
        <begin position="59"/>
        <end position="348"/>
    </location>
</feature>
<keyword evidence="2" id="KW-0808">Transferase</keyword>
<dbReference type="InterPro" id="IPR001245">
    <property type="entry name" value="Ser-Thr/Tyr_kinase_cat_dom"/>
</dbReference>
<keyword evidence="5 6" id="KW-0067">ATP-binding</keyword>
<feature type="binding site" evidence="6">
    <location>
        <position position="87"/>
    </location>
    <ligand>
        <name>ATP</name>
        <dbReference type="ChEBI" id="CHEBI:30616"/>
    </ligand>
</feature>
<protein>
    <recommendedName>
        <fullName evidence="9">Protein kinase domain-containing protein</fullName>
    </recommendedName>
</protein>
<evidence type="ECO:0000313" key="11">
    <source>
        <dbReference type="Proteomes" id="UP000663760"/>
    </source>
</evidence>
<dbReference type="PROSITE" id="PS00107">
    <property type="entry name" value="PROTEIN_KINASE_ATP"/>
    <property type="match status" value="1"/>
</dbReference>
<keyword evidence="1 7" id="KW-0723">Serine/threonine-protein kinase</keyword>
<organism evidence="10 11">
    <name type="scientific">Spirodela intermedia</name>
    <name type="common">Intermediate duckweed</name>
    <dbReference type="NCBI Taxonomy" id="51605"/>
    <lineage>
        <taxon>Eukaryota</taxon>
        <taxon>Viridiplantae</taxon>
        <taxon>Streptophyta</taxon>
        <taxon>Embryophyta</taxon>
        <taxon>Tracheophyta</taxon>
        <taxon>Spermatophyta</taxon>
        <taxon>Magnoliopsida</taxon>
        <taxon>Liliopsida</taxon>
        <taxon>Araceae</taxon>
        <taxon>Lemnoideae</taxon>
        <taxon>Spirodela</taxon>
    </lineage>
</organism>
<dbReference type="FunFam" id="3.30.200.20:FF:000325">
    <property type="entry name" value="Putative receptor-like serine/threonine-protein kinase"/>
    <property type="match status" value="1"/>
</dbReference>
<dbReference type="AlphaFoldDB" id="A0A7I8LJB0"/>
<gene>
    <name evidence="10" type="ORF">SI8410_16020033</name>
</gene>
<evidence type="ECO:0000256" key="6">
    <source>
        <dbReference type="PROSITE-ProRule" id="PRU10141"/>
    </source>
</evidence>
<feature type="compositionally biased region" description="Acidic residues" evidence="8">
    <location>
        <begin position="350"/>
        <end position="363"/>
    </location>
</feature>
<evidence type="ECO:0000256" key="3">
    <source>
        <dbReference type="ARBA" id="ARBA00022741"/>
    </source>
</evidence>
<dbReference type="InterPro" id="IPR000719">
    <property type="entry name" value="Prot_kinase_dom"/>
</dbReference>
<dbReference type="InterPro" id="IPR008271">
    <property type="entry name" value="Ser/Thr_kinase_AS"/>
</dbReference>
<dbReference type="Gene3D" id="3.30.200.20">
    <property type="entry name" value="Phosphorylase Kinase, domain 1"/>
    <property type="match status" value="1"/>
</dbReference>
<evidence type="ECO:0000256" key="4">
    <source>
        <dbReference type="ARBA" id="ARBA00022777"/>
    </source>
</evidence>
<accession>A0A7I8LJB0</accession>
<proteinExistence type="inferred from homology"/>
<feature type="region of interest" description="Disordered" evidence="8">
    <location>
        <begin position="350"/>
        <end position="375"/>
    </location>
</feature>
<evidence type="ECO:0000256" key="5">
    <source>
        <dbReference type="ARBA" id="ARBA00022840"/>
    </source>
</evidence>
<reference evidence="10" key="1">
    <citation type="submission" date="2020-02" db="EMBL/GenBank/DDBJ databases">
        <authorList>
            <person name="Scholz U."/>
            <person name="Mascher M."/>
            <person name="Fiebig A."/>
        </authorList>
    </citation>
    <scope>NUCLEOTIDE SEQUENCE</scope>
</reference>
<dbReference type="EMBL" id="LR746279">
    <property type="protein sequence ID" value="CAA7409355.1"/>
    <property type="molecule type" value="Genomic_DNA"/>
</dbReference>
<dbReference type="Gene3D" id="1.10.510.10">
    <property type="entry name" value="Transferase(Phosphotransferase) domain 1"/>
    <property type="match status" value="1"/>
</dbReference>
<dbReference type="Proteomes" id="UP000663760">
    <property type="component" value="Chromosome 16"/>
</dbReference>
<evidence type="ECO:0000256" key="8">
    <source>
        <dbReference type="SAM" id="MobiDB-lite"/>
    </source>
</evidence>
<name>A0A7I8LJB0_SPIIN</name>
<dbReference type="PANTHER" id="PTHR47987">
    <property type="entry name" value="OS08G0249100 PROTEIN"/>
    <property type="match status" value="1"/>
</dbReference>
<dbReference type="FunFam" id="1.10.510.10:FF:000423">
    <property type="entry name" value="Putative receptor-like serine/threonine-protein kinase"/>
    <property type="match status" value="1"/>
</dbReference>
<evidence type="ECO:0000259" key="9">
    <source>
        <dbReference type="PROSITE" id="PS50011"/>
    </source>
</evidence>
<dbReference type="SMART" id="SM00220">
    <property type="entry name" value="S_TKc"/>
    <property type="match status" value="1"/>
</dbReference>
<dbReference type="CDD" id="cd14066">
    <property type="entry name" value="STKc_IRAK"/>
    <property type="match status" value="1"/>
</dbReference>
<evidence type="ECO:0000313" key="10">
    <source>
        <dbReference type="EMBL" id="CAA7409355.1"/>
    </source>
</evidence>
<dbReference type="OrthoDB" id="4062651at2759"/>
<evidence type="ECO:0000256" key="7">
    <source>
        <dbReference type="RuleBase" id="RU000304"/>
    </source>
</evidence>